<dbReference type="PROSITE" id="PS51257">
    <property type="entry name" value="PROKAR_LIPOPROTEIN"/>
    <property type="match status" value="1"/>
</dbReference>
<dbReference type="SUPFAM" id="SSF69593">
    <property type="entry name" value="Glycerol-3-phosphate (1)-acyltransferase"/>
    <property type="match status" value="1"/>
</dbReference>
<sequence length="243" mass="27667">MKILKKALVIIEMTIFAIGALIIGCIIFPLIGIFVKGSKQRETFSEIIRKSWAFFVFVMESTKMISIHIDGDLKNIKNKIIVASHPSLIDIVILIGTIPHSLCLAKKELLHNPFMKNIVKSLYIINDVEPEIFKQSAKEVLQEGYNIIIFPTGTRTLPDEKIKIHKGAAQLAIDNDINIIPINIKTDFPFLAKHKNPLNVTLQPVNYYFSRMPEIVIAKFKKEESDHIKLRKHISDKIKDSIN</sequence>
<evidence type="ECO:0000256" key="1">
    <source>
        <dbReference type="ARBA" id="ARBA00022679"/>
    </source>
</evidence>
<keyword evidence="3" id="KW-1133">Transmembrane helix</keyword>
<keyword evidence="3" id="KW-0472">Membrane</keyword>
<keyword evidence="1" id="KW-0808">Transferase</keyword>
<dbReference type="GO" id="GO:0003841">
    <property type="term" value="F:1-acylglycerol-3-phosphate O-acyltransferase activity"/>
    <property type="evidence" value="ECO:0007669"/>
    <property type="project" value="TreeGrafter"/>
</dbReference>
<dbReference type="InterPro" id="IPR002123">
    <property type="entry name" value="Plipid/glycerol_acylTrfase"/>
</dbReference>
<dbReference type="EMBL" id="JADIND010000032">
    <property type="protein sequence ID" value="MBO8430030.1"/>
    <property type="molecule type" value="Genomic_DNA"/>
</dbReference>
<dbReference type="AlphaFoldDB" id="A0A9D9DPX8"/>
<dbReference type="Pfam" id="PF01553">
    <property type="entry name" value="Acyltransferase"/>
    <property type="match status" value="1"/>
</dbReference>
<protein>
    <submittedName>
        <fullName evidence="5">1-acyl-sn-glycerol-3-phosphate acyltransferase</fullName>
    </submittedName>
</protein>
<dbReference type="PANTHER" id="PTHR10434:SF11">
    <property type="entry name" value="1-ACYL-SN-GLYCEROL-3-PHOSPHATE ACYLTRANSFERASE"/>
    <property type="match status" value="1"/>
</dbReference>
<reference evidence="5" key="2">
    <citation type="journal article" date="2021" name="PeerJ">
        <title>Extensive microbial diversity within the chicken gut microbiome revealed by metagenomics and culture.</title>
        <authorList>
            <person name="Gilroy R."/>
            <person name="Ravi A."/>
            <person name="Getino M."/>
            <person name="Pursley I."/>
            <person name="Horton D.L."/>
            <person name="Alikhan N.F."/>
            <person name="Baker D."/>
            <person name="Gharbi K."/>
            <person name="Hall N."/>
            <person name="Watson M."/>
            <person name="Adriaenssens E.M."/>
            <person name="Foster-Nyarko E."/>
            <person name="Jarju S."/>
            <person name="Secka A."/>
            <person name="Antonio M."/>
            <person name="Oren A."/>
            <person name="Chaudhuri R.R."/>
            <person name="La Ragione R."/>
            <person name="Hildebrand F."/>
            <person name="Pallen M.J."/>
        </authorList>
    </citation>
    <scope>NUCLEOTIDE SEQUENCE</scope>
    <source>
        <strain evidence="5">10192</strain>
    </source>
</reference>
<evidence type="ECO:0000259" key="4">
    <source>
        <dbReference type="SMART" id="SM00563"/>
    </source>
</evidence>
<evidence type="ECO:0000313" key="5">
    <source>
        <dbReference type="EMBL" id="MBO8430030.1"/>
    </source>
</evidence>
<dbReference type="PANTHER" id="PTHR10434">
    <property type="entry name" value="1-ACYL-SN-GLYCEROL-3-PHOSPHATE ACYLTRANSFERASE"/>
    <property type="match status" value="1"/>
</dbReference>
<comment type="caution">
    <text evidence="5">The sequence shown here is derived from an EMBL/GenBank/DDBJ whole genome shotgun (WGS) entry which is preliminary data.</text>
</comment>
<dbReference type="Proteomes" id="UP000823632">
    <property type="component" value="Unassembled WGS sequence"/>
</dbReference>
<dbReference type="CDD" id="cd07989">
    <property type="entry name" value="LPLAT_AGPAT-like"/>
    <property type="match status" value="1"/>
</dbReference>
<name>A0A9D9DPX8_9BACT</name>
<dbReference type="SMART" id="SM00563">
    <property type="entry name" value="PlsC"/>
    <property type="match status" value="1"/>
</dbReference>
<evidence type="ECO:0000313" key="6">
    <source>
        <dbReference type="Proteomes" id="UP000823632"/>
    </source>
</evidence>
<keyword evidence="2 5" id="KW-0012">Acyltransferase</keyword>
<organism evidence="5 6">
    <name type="scientific">Candidatus Scatousia excrementipullorum</name>
    <dbReference type="NCBI Taxonomy" id="2840936"/>
    <lineage>
        <taxon>Bacteria</taxon>
        <taxon>Candidatus Scatousia</taxon>
    </lineage>
</organism>
<keyword evidence="3" id="KW-0812">Transmembrane</keyword>
<feature type="domain" description="Phospholipid/glycerol acyltransferase" evidence="4">
    <location>
        <begin position="79"/>
        <end position="187"/>
    </location>
</feature>
<gene>
    <name evidence="5" type="ORF">IAC76_01450</name>
</gene>
<accession>A0A9D9DPX8</accession>
<proteinExistence type="predicted"/>
<evidence type="ECO:0000256" key="3">
    <source>
        <dbReference type="SAM" id="Phobius"/>
    </source>
</evidence>
<dbReference type="GO" id="GO:0006654">
    <property type="term" value="P:phosphatidic acid biosynthetic process"/>
    <property type="evidence" value="ECO:0007669"/>
    <property type="project" value="TreeGrafter"/>
</dbReference>
<reference evidence="5" key="1">
    <citation type="submission" date="2020-10" db="EMBL/GenBank/DDBJ databases">
        <authorList>
            <person name="Gilroy R."/>
        </authorList>
    </citation>
    <scope>NUCLEOTIDE SEQUENCE</scope>
    <source>
        <strain evidence="5">10192</strain>
    </source>
</reference>
<feature type="transmembrane region" description="Helical" evidence="3">
    <location>
        <begin position="7"/>
        <end position="35"/>
    </location>
</feature>
<evidence type="ECO:0000256" key="2">
    <source>
        <dbReference type="ARBA" id="ARBA00023315"/>
    </source>
</evidence>